<protein>
    <submittedName>
        <fullName evidence="1">Uncharacterized protein</fullName>
    </submittedName>
</protein>
<proteinExistence type="predicted"/>
<evidence type="ECO:0000313" key="2">
    <source>
        <dbReference type="Proteomes" id="UP000770717"/>
    </source>
</evidence>
<reference evidence="1" key="1">
    <citation type="thesis" date="2020" institute="ProQuest LLC" country="789 East Eisenhower Parkway, Ann Arbor, MI, USA">
        <title>Comparative Genomics and Chromosome Evolution.</title>
        <authorList>
            <person name="Mudd A.B."/>
        </authorList>
    </citation>
    <scope>NUCLEOTIDE SEQUENCE</scope>
    <source>
        <strain evidence="1">HN-11 Male</strain>
        <tissue evidence="1">Kidney and liver</tissue>
    </source>
</reference>
<name>A0A8J6E556_ELECQ</name>
<organism evidence="1 2">
    <name type="scientific">Eleutherodactylus coqui</name>
    <name type="common">Puerto Rican coqui</name>
    <dbReference type="NCBI Taxonomy" id="57060"/>
    <lineage>
        <taxon>Eukaryota</taxon>
        <taxon>Metazoa</taxon>
        <taxon>Chordata</taxon>
        <taxon>Craniata</taxon>
        <taxon>Vertebrata</taxon>
        <taxon>Euteleostomi</taxon>
        <taxon>Amphibia</taxon>
        <taxon>Batrachia</taxon>
        <taxon>Anura</taxon>
        <taxon>Neobatrachia</taxon>
        <taxon>Hyloidea</taxon>
        <taxon>Eleutherodactylidae</taxon>
        <taxon>Eleutherodactylinae</taxon>
        <taxon>Eleutherodactylus</taxon>
        <taxon>Eleutherodactylus</taxon>
    </lineage>
</organism>
<dbReference type="EMBL" id="WNTK01069499">
    <property type="protein sequence ID" value="KAG9460434.1"/>
    <property type="molecule type" value="Genomic_DNA"/>
</dbReference>
<sequence>MLSHYLFCTLNAVKMKSKKQMAEFLFFPPISLQIFLQKLCNTLYIPKNDAIKKYNLSRKKQALIWPCQWKNEKVMALGTQLQNELKLND</sequence>
<dbReference type="Proteomes" id="UP000770717">
    <property type="component" value="Unassembled WGS sequence"/>
</dbReference>
<keyword evidence="2" id="KW-1185">Reference proteome</keyword>
<gene>
    <name evidence="1" type="ORF">GDO78_021800</name>
</gene>
<dbReference type="AlphaFoldDB" id="A0A8J6E556"/>
<accession>A0A8J6E556</accession>
<comment type="caution">
    <text evidence="1">The sequence shown here is derived from an EMBL/GenBank/DDBJ whole genome shotgun (WGS) entry which is preliminary data.</text>
</comment>
<evidence type="ECO:0000313" key="1">
    <source>
        <dbReference type="EMBL" id="KAG9460434.1"/>
    </source>
</evidence>